<name>A0A834IHX7_RHYFE</name>
<gene>
    <name evidence="1" type="ORF">GWI33_008640</name>
</gene>
<evidence type="ECO:0000313" key="2">
    <source>
        <dbReference type="Proteomes" id="UP000625711"/>
    </source>
</evidence>
<dbReference type="AlphaFoldDB" id="A0A834IHX7"/>
<proteinExistence type="predicted"/>
<protein>
    <submittedName>
        <fullName evidence="1">Uncharacterized protein</fullName>
    </submittedName>
</protein>
<organism evidence="1 2">
    <name type="scientific">Rhynchophorus ferrugineus</name>
    <name type="common">Red palm weevil</name>
    <name type="synonym">Curculio ferrugineus</name>
    <dbReference type="NCBI Taxonomy" id="354439"/>
    <lineage>
        <taxon>Eukaryota</taxon>
        <taxon>Metazoa</taxon>
        <taxon>Ecdysozoa</taxon>
        <taxon>Arthropoda</taxon>
        <taxon>Hexapoda</taxon>
        <taxon>Insecta</taxon>
        <taxon>Pterygota</taxon>
        <taxon>Neoptera</taxon>
        <taxon>Endopterygota</taxon>
        <taxon>Coleoptera</taxon>
        <taxon>Polyphaga</taxon>
        <taxon>Cucujiformia</taxon>
        <taxon>Curculionidae</taxon>
        <taxon>Dryophthorinae</taxon>
        <taxon>Rhynchophorus</taxon>
    </lineage>
</organism>
<keyword evidence="2" id="KW-1185">Reference proteome</keyword>
<evidence type="ECO:0000313" key="1">
    <source>
        <dbReference type="EMBL" id="KAF7278290.1"/>
    </source>
</evidence>
<dbReference type="EMBL" id="JAACXV010000404">
    <property type="protein sequence ID" value="KAF7278290.1"/>
    <property type="molecule type" value="Genomic_DNA"/>
</dbReference>
<reference evidence="1" key="1">
    <citation type="submission" date="2020-08" db="EMBL/GenBank/DDBJ databases">
        <title>Genome sequencing and assembly of the red palm weevil Rhynchophorus ferrugineus.</title>
        <authorList>
            <person name="Dias G.B."/>
            <person name="Bergman C.M."/>
            <person name="Manee M."/>
        </authorList>
    </citation>
    <scope>NUCLEOTIDE SEQUENCE</scope>
    <source>
        <strain evidence="1">AA-2017</strain>
        <tissue evidence="1">Whole larva</tissue>
    </source>
</reference>
<dbReference type="Proteomes" id="UP000625711">
    <property type="component" value="Unassembled WGS sequence"/>
</dbReference>
<sequence>MRSQEPIDRIRFATYVTRLSSTMLNVTKDKERELEFNYEDSEVFDHVPVPDEFLPEELSTIVKLIEK</sequence>
<accession>A0A834IHX7</accession>
<comment type="caution">
    <text evidence="1">The sequence shown here is derived from an EMBL/GenBank/DDBJ whole genome shotgun (WGS) entry which is preliminary data.</text>
</comment>